<accession>T1KPS0</accession>
<protein>
    <recommendedName>
        <fullName evidence="1">non-specific serine/threonine protein kinase</fullName>
        <ecNumber evidence="1">2.7.11.1</ecNumber>
    </recommendedName>
</protein>
<dbReference type="eggNOG" id="KOG0592">
    <property type="taxonomic scope" value="Eukaryota"/>
</dbReference>
<evidence type="ECO:0000313" key="13">
    <source>
        <dbReference type="Proteomes" id="UP000015104"/>
    </source>
</evidence>
<reference evidence="13" key="1">
    <citation type="submission" date="2011-08" db="EMBL/GenBank/DDBJ databases">
        <authorList>
            <person name="Rombauts S."/>
        </authorList>
    </citation>
    <scope>NUCLEOTIDE SEQUENCE</scope>
    <source>
        <strain evidence="13">London</strain>
    </source>
</reference>
<comment type="catalytic activity">
    <reaction evidence="7">
        <text>L-threonyl-[protein] + ATP = O-phospho-L-threonyl-[protein] + ADP + H(+)</text>
        <dbReference type="Rhea" id="RHEA:46608"/>
        <dbReference type="Rhea" id="RHEA-COMP:11060"/>
        <dbReference type="Rhea" id="RHEA-COMP:11605"/>
        <dbReference type="ChEBI" id="CHEBI:15378"/>
        <dbReference type="ChEBI" id="CHEBI:30013"/>
        <dbReference type="ChEBI" id="CHEBI:30616"/>
        <dbReference type="ChEBI" id="CHEBI:61977"/>
        <dbReference type="ChEBI" id="CHEBI:456216"/>
        <dbReference type="EC" id="2.7.11.1"/>
    </reaction>
</comment>
<dbReference type="EnsemblMetazoa" id="tetur17g01510.1">
    <property type="protein sequence ID" value="tetur17g01510.1"/>
    <property type="gene ID" value="tetur17g01510"/>
</dbReference>
<dbReference type="PROSITE" id="PS00107">
    <property type="entry name" value="PROTEIN_KINASE_ATP"/>
    <property type="match status" value="1"/>
</dbReference>
<dbReference type="InterPro" id="IPR017441">
    <property type="entry name" value="Protein_kinase_ATP_BS"/>
</dbReference>
<keyword evidence="4 9" id="KW-0547">Nucleotide-binding</keyword>
<evidence type="ECO:0000313" key="12">
    <source>
        <dbReference type="EnsemblMetazoa" id="tetur17g01510.1"/>
    </source>
</evidence>
<feature type="region of interest" description="Disordered" evidence="10">
    <location>
        <begin position="329"/>
        <end position="351"/>
    </location>
</feature>
<feature type="domain" description="Protein kinase" evidence="11">
    <location>
        <begin position="30"/>
        <end position="315"/>
    </location>
</feature>
<evidence type="ECO:0000256" key="7">
    <source>
        <dbReference type="ARBA" id="ARBA00047899"/>
    </source>
</evidence>
<evidence type="ECO:0000256" key="8">
    <source>
        <dbReference type="ARBA" id="ARBA00048679"/>
    </source>
</evidence>
<keyword evidence="13" id="KW-1185">Reference proteome</keyword>
<dbReference type="PANTHER" id="PTHR24356:SF163">
    <property type="entry name" value="3-PHOSPHOINOSITIDE-DEPENDENT PROTEIN KINASE 1-RELATED"/>
    <property type="match status" value="1"/>
</dbReference>
<dbReference type="Gene3D" id="3.30.200.20">
    <property type="entry name" value="Phosphorylase Kinase, domain 1"/>
    <property type="match status" value="1"/>
</dbReference>
<evidence type="ECO:0000259" key="11">
    <source>
        <dbReference type="PROSITE" id="PS50011"/>
    </source>
</evidence>
<feature type="compositionally biased region" description="Basic and acidic residues" evidence="10">
    <location>
        <begin position="415"/>
        <end position="424"/>
    </location>
</feature>
<feature type="binding site" evidence="9">
    <location>
        <position position="59"/>
    </location>
    <ligand>
        <name>ATP</name>
        <dbReference type="ChEBI" id="CHEBI:30616"/>
    </ligand>
</feature>
<dbReference type="InterPro" id="IPR050236">
    <property type="entry name" value="Ser_Thr_kinase_AGC"/>
</dbReference>
<keyword evidence="3" id="KW-0808">Transferase</keyword>
<dbReference type="Proteomes" id="UP000015104">
    <property type="component" value="Unassembled WGS sequence"/>
</dbReference>
<dbReference type="STRING" id="32264.T1KPS0"/>
<keyword evidence="6 9" id="KW-0067">ATP-binding</keyword>
<sequence length="490" mass="55255">MNNTSNSTTNNPTAQPSDKPLIRKKCAQDFKFIGLIGEGSFSMVALAVDTHTKQKYAIKICEKRQLLKENKAKAIMREKDILNLLDSHSSPYFIRLHFSFQDSHRLFFGLSFARGGELLTYINKLSGFNEECTRFYSAQILLALEYLHKLGIIHSDREETDDEDDVENNKSDEKQEDENNSSSDESRQQHSRYRAHNRNNNKTKNSRSNSFVGTAQYVSPEMITCARCFTSSDLWAYGCIIYQMLVGSPPFNDATDYLIFHKILALNLTFPDDKIYPEAEDLIKSLLTLDPCSRLGASDDFTLGSYPSIRSHPFFTEISQPAKITVSTSPLSSSSSSSKSPSSNLPGPSFFNPANQYPQTRWSTLHLERPPLLDFLNKEDYDLESRISCLNYDDIEPGLDEGLLLGLGLSDYPKKSESPFEKVDSTTSSSTSPPPTQRTGYNNISSNSRGGINFNSRFCKNSSSHKENSRSNNNPERSKKKGLFSKLFKH</sequence>
<feature type="compositionally biased region" description="Low complexity" evidence="10">
    <location>
        <begin position="329"/>
        <end position="349"/>
    </location>
</feature>
<feature type="compositionally biased region" description="Low complexity" evidence="10">
    <location>
        <begin position="1"/>
        <end position="11"/>
    </location>
</feature>
<feature type="region of interest" description="Disordered" evidence="10">
    <location>
        <begin position="415"/>
        <end position="490"/>
    </location>
</feature>
<feature type="compositionally biased region" description="Low complexity" evidence="10">
    <location>
        <begin position="442"/>
        <end position="457"/>
    </location>
</feature>
<proteinExistence type="predicted"/>
<dbReference type="HOGENOM" id="CLU_000288_63_0_1"/>
<evidence type="ECO:0000256" key="10">
    <source>
        <dbReference type="SAM" id="MobiDB-lite"/>
    </source>
</evidence>
<evidence type="ECO:0000256" key="4">
    <source>
        <dbReference type="ARBA" id="ARBA00022741"/>
    </source>
</evidence>
<keyword evidence="5" id="KW-0418">Kinase</keyword>
<dbReference type="GO" id="GO:0005524">
    <property type="term" value="F:ATP binding"/>
    <property type="evidence" value="ECO:0007669"/>
    <property type="project" value="UniProtKB-UniRule"/>
</dbReference>
<evidence type="ECO:0000256" key="9">
    <source>
        <dbReference type="PROSITE-ProRule" id="PRU10141"/>
    </source>
</evidence>
<dbReference type="EMBL" id="CAEY01000336">
    <property type="status" value="NOT_ANNOTATED_CDS"/>
    <property type="molecule type" value="Genomic_DNA"/>
</dbReference>
<dbReference type="InterPro" id="IPR011009">
    <property type="entry name" value="Kinase-like_dom_sf"/>
</dbReference>
<evidence type="ECO:0000256" key="6">
    <source>
        <dbReference type="ARBA" id="ARBA00022840"/>
    </source>
</evidence>
<dbReference type="GO" id="GO:0004674">
    <property type="term" value="F:protein serine/threonine kinase activity"/>
    <property type="evidence" value="ECO:0007669"/>
    <property type="project" value="UniProtKB-KW"/>
</dbReference>
<dbReference type="Pfam" id="PF00069">
    <property type="entry name" value="Pkinase"/>
    <property type="match status" value="2"/>
</dbReference>
<dbReference type="InterPro" id="IPR000719">
    <property type="entry name" value="Prot_kinase_dom"/>
</dbReference>
<dbReference type="GO" id="GO:0035556">
    <property type="term" value="P:intracellular signal transduction"/>
    <property type="evidence" value="ECO:0007669"/>
    <property type="project" value="TreeGrafter"/>
</dbReference>
<evidence type="ECO:0000256" key="2">
    <source>
        <dbReference type="ARBA" id="ARBA00022527"/>
    </source>
</evidence>
<evidence type="ECO:0000256" key="1">
    <source>
        <dbReference type="ARBA" id="ARBA00012513"/>
    </source>
</evidence>
<keyword evidence="2" id="KW-0723">Serine/threonine-protein kinase</keyword>
<comment type="catalytic activity">
    <reaction evidence="8">
        <text>L-seryl-[protein] + ATP = O-phospho-L-seryl-[protein] + ADP + H(+)</text>
        <dbReference type="Rhea" id="RHEA:17989"/>
        <dbReference type="Rhea" id="RHEA-COMP:9863"/>
        <dbReference type="Rhea" id="RHEA-COMP:11604"/>
        <dbReference type="ChEBI" id="CHEBI:15378"/>
        <dbReference type="ChEBI" id="CHEBI:29999"/>
        <dbReference type="ChEBI" id="CHEBI:30616"/>
        <dbReference type="ChEBI" id="CHEBI:83421"/>
        <dbReference type="ChEBI" id="CHEBI:456216"/>
        <dbReference type="EC" id="2.7.11.1"/>
    </reaction>
</comment>
<dbReference type="EC" id="2.7.11.1" evidence="1"/>
<organism evidence="12 13">
    <name type="scientific">Tetranychus urticae</name>
    <name type="common">Two-spotted spider mite</name>
    <dbReference type="NCBI Taxonomy" id="32264"/>
    <lineage>
        <taxon>Eukaryota</taxon>
        <taxon>Metazoa</taxon>
        <taxon>Ecdysozoa</taxon>
        <taxon>Arthropoda</taxon>
        <taxon>Chelicerata</taxon>
        <taxon>Arachnida</taxon>
        <taxon>Acari</taxon>
        <taxon>Acariformes</taxon>
        <taxon>Trombidiformes</taxon>
        <taxon>Prostigmata</taxon>
        <taxon>Eleutherengona</taxon>
        <taxon>Raphignathae</taxon>
        <taxon>Tetranychoidea</taxon>
        <taxon>Tetranychidae</taxon>
        <taxon>Tetranychus</taxon>
    </lineage>
</organism>
<feature type="region of interest" description="Disordered" evidence="10">
    <location>
        <begin position="157"/>
        <end position="208"/>
    </location>
</feature>
<dbReference type="Gene3D" id="1.10.510.10">
    <property type="entry name" value="Transferase(Phosphotransferase) domain 1"/>
    <property type="match status" value="2"/>
</dbReference>
<feature type="region of interest" description="Disordered" evidence="10">
    <location>
        <begin position="1"/>
        <end position="20"/>
    </location>
</feature>
<feature type="compositionally biased region" description="Basic residues" evidence="10">
    <location>
        <begin position="478"/>
        <end position="490"/>
    </location>
</feature>
<dbReference type="SUPFAM" id="SSF56112">
    <property type="entry name" value="Protein kinase-like (PK-like)"/>
    <property type="match status" value="1"/>
</dbReference>
<feature type="compositionally biased region" description="Basic residues" evidence="10">
    <location>
        <begin position="189"/>
        <end position="205"/>
    </location>
</feature>
<dbReference type="AlphaFoldDB" id="T1KPS0"/>
<evidence type="ECO:0000256" key="3">
    <source>
        <dbReference type="ARBA" id="ARBA00022679"/>
    </source>
</evidence>
<reference evidence="12" key="2">
    <citation type="submission" date="2015-06" db="UniProtKB">
        <authorList>
            <consortium name="EnsemblMetazoa"/>
        </authorList>
    </citation>
    <scope>IDENTIFICATION</scope>
</reference>
<name>T1KPS0_TETUR</name>
<dbReference type="PROSITE" id="PS50011">
    <property type="entry name" value="PROTEIN_KINASE_DOM"/>
    <property type="match status" value="1"/>
</dbReference>
<evidence type="ECO:0000256" key="5">
    <source>
        <dbReference type="ARBA" id="ARBA00022777"/>
    </source>
</evidence>
<dbReference type="PANTHER" id="PTHR24356">
    <property type="entry name" value="SERINE/THREONINE-PROTEIN KINASE"/>
    <property type="match status" value="1"/>
</dbReference>